<evidence type="ECO:0000259" key="1">
    <source>
        <dbReference type="Pfam" id="PF21530"/>
    </source>
</evidence>
<dbReference type="InterPro" id="IPR027417">
    <property type="entry name" value="P-loop_NTPase"/>
</dbReference>
<dbReference type="PANTHER" id="PTHR23274:SF51">
    <property type="entry name" value="OS03G0423850 PROTEIN"/>
    <property type="match status" value="1"/>
</dbReference>
<accession>A0A6P7SR52</accession>
<keyword evidence="2" id="KW-1185">Reference proteome</keyword>
<dbReference type="Pfam" id="PF21530">
    <property type="entry name" value="Pif1_2B_dom"/>
    <property type="match status" value="1"/>
</dbReference>
<dbReference type="PANTHER" id="PTHR23274">
    <property type="entry name" value="DNA HELICASE-RELATED"/>
    <property type="match status" value="1"/>
</dbReference>
<sequence length="234" mass="26400">MISSTIHLRKREAENSDYLLINEEVLRELPGDCHTYYSTDKVLADETVLNLNGYPEYRRHNTGVTAEAGQYPLEFLNSLTPPEMPPYKLSLKLGSVVMLLRNISIQNGLCNVTRLEMVTMYQHSIEASLISGSLIGRCVLIPRIKLAPSDPNLPFTLERTQFPVRLSYVMAINKSQGQSFEKVGLFLPQPVFSHGQVYVADSRARKLSDVSIKVMETGRQGWKRGRTVIKNIVC</sequence>
<evidence type="ECO:0000313" key="2">
    <source>
        <dbReference type="Proteomes" id="UP000515154"/>
    </source>
</evidence>
<dbReference type="RefSeq" id="XP_029640411.1">
    <property type="nucleotide sequence ID" value="XM_029784551.1"/>
</dbReference>
<evidence type="ECO:0000313" key="3">
    <source>
        <dbReference type="RefSeq" id="XP_029640411.1"/>
    </source>
</evidence>
<dbReference type="SUPFAM" id="SSF52540">
    <property type="entry name" value="P-loop containing nucleoside triphosphate hydrolases"/>
    <property type="match status" value="1"/>
</dbReference>
<proteinExistence type="predicted"/>
<dbReference type="Proteomes" id="UP000515154">
    <property type="component" value="Linkage group LG9"/>
</dbReference>
<dbReference type="InterPro" id="IPR049163">
    <property type="entry name" value="Pif1-like_2B_dom"/>
</dbReference>
<name>A0A6P7SR52_9MOLL</name>
<dbReference type="KEGG" id="osn:115215393"/>
<dbReference type="CDD" id="cd18809">
    <property type="entry name" value="SF1_C_RecD"/>
    <property type="match status" value="1"/>
</dbReference>
<gene>
    <name evidence="3" type="primary">LOC115215393</name>
</gene>
<reference evidence="3" key="1">
    <citation type="submission" date="2025-08" db="UniProtKB">
        <authorList>
            <consortium name="RefSeq"/>
        </authorList>
    </citation>
    <scope>IDENTIFICATION</scope>
</reference>
<dbReference type="GO" id="GO:0005657">
    <property type="term" value="C:replication fork"/>
    <property type="evidence" value="ECO:0007669"/>
    <property type="project" value="TreeGrafter"/>
</dbReference>
<feature type="domain" description="DNA helicase Pif1-like 2B" evidence="1">
    <location>
        <begin position="74"/>
        <end position="118"/>
    </location>
</feature>
<dbReference type="AlphaFoldDB" id="A0A6P7SR52"/>
<protein>
    <submittedName>
        <fullName evidence="3">ATP-dependent DNA helicase PIF1-like</fullName>
    </submittedName>
</protein>
<organism evidence="2 3">
    <name type="scientific">Octopus sinensis</name>
    <name type="common">East Asian common octopus</name>
    <dbReference type="NCBI Taxonomy" id="2607531"/>
    <lineage>
        <taxon>Eukaryota</taxon>
        <taxon>Metazoa</taxon>
        <taxon>Spiralia</taxon>
        <taxon>Lophotrochozoa</taxon>
        <taxon>Mollusca</taxon>
        <taxon>Cephalopoda</taxon>
        <taxon>Coleoidea</taxon>
        <taxon>Octopodiformes</taxon>
        <taxon>Octopoda</taxon>
        <taxon>Incirrata</taxon>
        <taxon>Octopodidae</taxon>
        <taxon>Octopus</taxon>
    </lineage>
</organism>
<dbReference type="GO" id="GO:0006260">
    <property type="term" value="P:DNA replication"/>
    <property type="evidence" value="ECO:0007669"/>
    <property type="project" value="TreeGrafter"/>
</dbReference>